<comment type="subunit">
    <text evidence="8">Heterodimer of an alpha and beta chain produced by autocleavage.</text>
</comment>
<evidence type="ECO:0000256" key="6">
    <source>
        <dbReference type="ARBA" id="ARBA00049366"/>
    </source>
</evidence>
<dbReference type="CDD" id="cd04702">
    <property type="entry name" value="ASRGL1_like"/>
    <property type="match status" value="1"/>
</dbReference>
<evidence type="ECO:0000256" key="4">
    <source>
        <dbReference type="ARBA" id="ARBA00022801"/>
    </source>
</evidence>
<dbReference type="FunFam" id="3.60.20.30:FF:000001">
    <property type="entry name" value="Isoaspartyl peptidase/L-asparaginase"/>
    <property type="match status" value="1"/>
</dbReference>
<feature type="binding site" evidence="10">
    <location>
        <begin position="665"/>
        <end position="668"/>
    </location>
    <ligand>
        <name>substrate</name>
    </ligand>
</feature>
<dbReference type="GO" id="GO:0008798">
    <property type="term" value="F:beta-aspartyl-peptidase activity"/>
    <property type="evidence" value="ECO:0007669"/>
    <property type="project" value="UniProtKB-EC"/>
</dbReference>
<gene>
    <name evidence="14" type="ORF">APICC_03151</name>
</gene>
<keyword evidence="3" id="KW-0645">Protease</keyword>
<evidence type="ECO:0000256" key="11">
    <source>
        <dbReference type="PIRSR" id="PIRSR600246-3"/>
    </source>
</evidence>
<dbReference type="GO" id="GO:0004067">
    <property type="term" value="F:asparaginase activity"/>
    <property type="evidence" value="ECO:0007669"/>
    <property type="project" value="UniProtKB-EC"/>
</dbReference>
<accession>A0A2A3ETA5</accession>
<feature type="region of interest" description="Disordered" evidence="12">
    <location>
        <begin position="137"/>
        <end position="166"/>
    </location>
</feature>
<dbReference type="Proteomes" id="UP000242457">
    <property type="component" value="Unassembled WGS sequence"/>
</dbReference>
<evidence type="ECO:0000256" key="12">
    <source>
        <dbReference type="SAM" id="MobiDB-lite"/>
    </source>
</evidence>
<evidence type="ECO:0000256" key="10">
    <source>
        <dbReference type="PIRSR" id="PIRSR600246-2"/>
    </source>
</evidence>
<keyword evidence="4" id="KW-0378">Hydrolase</keyword>
<keyword evidence="15" id="KW-1185">Reference proteome</keyword>
<feature type="compositionally biased region" description="Polar residues" evidence="12">
    <location>
        <begin position="150"/>
        <end position="166"/>
    </location>
</feature>
<evidence type="ECO:0000256" key="9">
    <source>
        <dbReference type="PIRSR" id="PIRSR600246-1"/>
    </source>
</evidence>
<evidence type="ECO:0000256" key="1">
    <source>
        <dbReference type="ARBA" id="ARBA00000306"/>
    </source>
</evidence>
<dbReference type="EMBL" id="KZ288185">
    <property type="protein sequence ID" value="PBC34920.1"/>
    <property type="molecule type" value="Genomic_DNA"/>
</dbReference>
<comment type="function">
    <text evidence="7">Has both L-asparaginase and beta-aspartyl peptidase activity. Does not have aspartylglucosaminidase activity and is inactive toward GlcNAc-L-Asn. Likewise, has no activity toward glutamine.</text>
</comment>
<dbReference type="PANTHER" id="PTHR10188:SF43">
    <property type="entry name" value="ASPARAGINASE (EUROFUNG)"/>
    <property type="match status" value="1"/>
</dbReference>
<evidence type="ECO:0000313" key="14">
    <source>
        <dbReference type="EMBL" id="PBC34920.1"/>
    </source>
</evidence>
<dbReference type="Gene3D" id="3.60.20.30">
    <property type="entry name" value="(Glycosyl)asparaginase"/>
    <property type="match status" value="1"/>
</dbReference>
<organism evidence="14 15">
    <name type="scientific">Apis cerana cerana</name>
    <name type="common">Oriental honeybee</name>
    <dbReference type="NCBI Taxonomy" id="94128"/>
    <lineage>
        <taxon>Eukaryota</taxon>
        <taxon>Metazoa</taxon>
        <taxon>Ecdysozoa</taxon>
        <taxon>Arthropoda</taxon>
        <taxon>Hexapoda</taxon>
        <taxon>Insecta</taxon>
        <taxon>Pterygota</taxon>
        <taxon>Neoptera</taxon>
        <taxon>Endopterygota</taxon>
        <taxon>Hymenoptera</taxon>
        <taxon>Apocrita</taxon>
        <taxon>Aculeata</taxon>
        <taxon>Apoidea</taxon>
        <taxon>Anthophila</taxon>
        <taxon>Apidae</taxon>
        <taxon>Apis</taxon>
    </lineage>
</organism>
<dbReference type="InterPro" id="IPR000246">
    <property type="entry name" value="Peptidase_T2"/>
</dbReference>
<dbReference type="STRING" id="94128.A0A2A3ETA5"/>
<comment type="similarity">
    <text evidence="2">Belongs to the Ntn-hydrolase family.</text>
</comment>
<feature type="domain" description="Rrn7/TAF1B C-terminal cyclin" evidence="13">
    <location>
        <begin position="338"/>
        <end position="440"/>
    </location>
</feature>
<dbReference type="GO" id="GO:0005737">
    <property type="term" value="C:cytoplasm"/>
    <property type="evidence" value="ECO:0007669"/>
    <property type="project" value="TreeGrafter"/>
</dbReference>
<dbReference type="InterPro" id="IPR048538">
    <property type="entry name" value="Rrn7_cyclin_C"/>
</dbReference>
<protein>
    <submittedName>
        <fullName evidence="14">L-asparaginase</fullName>
    </submittedName>
</protein>
<evidence type="ECO:0000256" key="7">
    <source>
        <dbReference type="ARBA" id="ARBA00054922"/>
    </source>
</evidence>
<comment type="catalytic activity">
    <reaction evidence="6">
        <text>L-asparagine + H2O = L-aspartate + NH4(+)</text>
        <dbReference type="Rhea" id="RHEA:21016"/>
        <dbReference type="ChEBI" id="CHEBI:15377"/>
        <dbReference type="ChEBI" id="CHEBI:28938"/>
        <dbReference type="ChEBI" id="CHEBI:29991"/>
        <dbReference type="ChEBI" id="CHEBI:58048"/>
        <dbReference type="EC" id="3.5.1.1"/>
    </reaction>
</comment>
<comment type="catalytic activity">
    <reaction evidence="1">
        <text>Cleavage of a beta-linked Asp residue from the N-terminus of a polypeptide.</text>
        <dbReference type="EC" id="3.4.19.5"/>
    </reaction>
</comment>
<dbReference type="Pfam" id="PF20645">
    <property type="entry name" value="Rrn7_cyclin_C"/>
    <property type="match status" value="1"/>
</dbReference>
<dbReference type="InterPro" id="IPR033844">
    <property type="entry name" value="ASRGL1_meta"/>
</dbReference>
<keyword evidence="5" id="KW-0068">Autocatalytic cleavage</keyword>
<sequence length="1298" mass="149053">MQKCRICDCTDFYKEAGYFFCQTCQTQNEDIREEILELHIDNSTRLRKTKIRQLKSNKSGEELGWTSWELYNFVLIGLTNELIELGIPSEIKLTILQLWATYLGKIEVAFISTKKKCLPKLARRYKRRDAEIIYGKVQSQKKHRKRKRTGSSTNTSVISSGQSEASSMRELKKNKRLLATAEYDRYLQSQNSSLGDGISSFSQSIYSFQSSSVNSSNNDGKVQFSSHAKKEIRKIKKLSKNIPRSERIKYRAKHISNQYKMGPHIMTPMRLWAIIYLALRIHDQPIQLGDMLRYGKEGHLSYYKLDHLLPPEVNLTANERSFLRQNVEITHKGMRRIIANMAKFLGVWDIICPDFLSLIKRYCQELGLPRGIQLYTERLIALSPPKMIFDIKKSYIPNYEGRAIAFIIVVLKTLLGLDGITEYYISRIAEKINSLFEVKMEFRKGTFCYNTKIRDKECICNKNTIPCIIVHGGAGNFSDSIAIEKMTACKKAAINGYKKLINGESSVNAVEAALWWLECDEFFNSGYGSVLNELGKVEMDASIMDGHRFKCGSVAAVSDIEHPITLAKYVMNNFPNSIFVGEGAKNLAKYANLSFLSEGNMVSPAARAAFYSEEEGKLDADIEKILLDIDMLKNNTGTVGCVAYDGYSVAAGTTTGGLNKKLVGRVGDSPLLGCGTYAIRNIGCSLTGHGESITKLGLARAIVEDIEQNFSHMEALYKNFSHMLEKYEKVGGGIVLQSNGHWATYFTSDKMPYAVIDNDLITYGVKLYEERREFVAIERGLLNAKLFNFQEWQRYIECRKIILSRAHYPTKMKYYPDLDGIDDLYLKFLEFITSKSNKNEVNMKNSKHFLPEELINGMKKHITSLNINDLLPKTVDIFPPSLTPLYSYLQCLLDNPLNDIPNILQNDFFLTKVGYMTKSESLIELAMKCDIELEIIDSNIHFVEKNVPQFEQPRMPSIEELKQLVDVQDDLKDQHELGSENVNEYLHAKIPCTMKFDTIKKQYYDNVIKDLENIHIGNNFTFTEILPNGKLAIPTDSDTEDEKEVSNYINTIDAETTFLEKKMYNKYNLQLSQAEKESIFKSNTMKKVQSKIQLERNTKGQFIKGNALSINIEKNDDNFLPDTENINFHNSIKTNVANEIYSNVKSSEEELFLPEYISINDINIDNIDLKSDTFNINDYLNLSNITFFNDIDKKESIAHKKYQFFRPFKDYWMYHCIFSRVKSKNFTVFEKVLPRTFRWLLNECALIVEMSTEDLYEEICLIESYHSYVLKSCTFKSNNCNNVDTISKNQLNFILNKW</sequence>
<name>A0A2A3ETA5_APICC</name>
<dbReference type="SUPFAM" id="SSF56235">
    <property type="entry name" value="N-terminal nucleophile aminohydrolases (Ntn hydrolases)"/>
    <property type="match status" value="1"/>
</dbReference>
<evidence type="ECO:0000256" key="8">
    <source>
        <dbReference type="ARBA" id="ARBA00061780"/>
    </source>
</evidence>
<evidence type="ECO:0000256" key="2">
    <source>
        <dbReference type="ARBA" id="ARBA00010872"/>
    </source>
</evidence>
<evidence type="ECO:0000256" key="3">
    <source>
        <dbReference type="ARBA" id="ARBA00022670"/>
    </source>
</evidence>
<evidence type="ECO:0000256" key="5">
    <source>
        <dbReference type="ARBA" id="ARBA00022813"/>
    </source>
</evidence>
<feature type="binding site" evidence="10">
    <location>
        <begin position="687"/>
        <end position="690"/>
    </location>
    <ligand>
        <name>substrate</name>
    </ligand>
</feature>
<reference evidence="14 15" key="1">
    <citation type="submission" date="2014-07" db="EMBL/GenBank/DDBJ databases">
        <title>Genomic and transcriptomic analysis on Apis cerana provide comprehensive insights into honey bee biology.</title>
        <authorList>
            <person name="Diao Q."/>
            <person name="Sun L."/>
            <person name="Zheng H."/>
            <person name="Zheng H."/>
            <person name="Xu S."/>
            <person name="Wang S."/>
            <person name="Zeng Z."/>
            <person name="Hu F."/>
            <person name="Su S."/>
            <person name="Wu J."/>
        </authorList>
    </citation>
    <scope>NUCLEOTIDE SEQUENCE [LARGE SCALE GENOMIC DNA]</scope>
    <source>
        <tissue evidence="14">Pupae without intestine</tissue>
    </source>
</reference>
<evidence type="ECO:0000313" key="15">
    <source>
        <dbReference type="Proteomes" id="UP000242457"/>
    </source>
</evidence>
<feature type="active site" description="Nucleophile" evidence="9">
    <location>
        <position position="638"/>
    </location>
</feature>
<proteinExistence type="inferred from homology"/>
<evidence type="ECO:0000259" key="13">
    <source>
        <dbReference type="Pfam" id="PF20645"/>
    </source>
</evidence>
<dbReference type="PANTHER" id="PTHR10188">
    <property type="entry name" value="L-ASPARAGINASE"/>
    <property type="match status" value="1"/>
</dbReference>
<dbReference type="GO" id="GO:0006508">
    <property type="term" value="P:proteolysis"/>
    <property type="evidence" value="ECO:0007669"/>
    <property type="project" value="UniProtKB-KW"/>
</dbReference>
<feature type="compositionally biased region" description="Basic residues" evidence="12">
    <location>
        <begin position="139"/>
        <end position="149"/>
    </location>
</feature>
<dbReference type="InterPro" id="IPR029055">
    <property type="entry name" value="Ntn_hydrolases_N"/>
</dbReference>
<feature type="site" description="Cleavage; by autolysis" evidence="11">
    <location>
        <begin position="637"/>
        <end position="638"/>
    </location>
</feature>
<dbReference type="OrthoDB" id="10069252at2759"/>
<dbReference type="Pfam" id="PF01112">
    <property type="entry name" value="Asparaginase_2"/>
    <property type="match status" value="1"/>
</dbReference>